<dbReference type="Gene3D" id="3.90.1150.10">
    <property type="entry name" value="Aspartate Aminotransferase, domain 1"/>
    <property type="match status" value="1"/>
</dbReference>
<comment type="cofactor">
    <cofactor evidence="1 7">
        <name>pyridoxal 5'-phosphate</name>
        <dbReference type="ChEBI" id="CHEBI:597326"/>
    </cofactor>
</comment>
<dbReference type="OrthoDB" id="420046at2759"/>
<dbReference type="PROSITE" id="PS00595">
    <property type="entry name" value="AA_TRANSFER_CLASS_5"/>
    <property type="match status" value="1"/>
</dbReference>
<name>A0A9W7CDX7_9STRA</name>
<evidence type="ECO:0000259" key="9">
    <source>
        <dbReference type="Pfam" id="PF00266"/>
    </source>
</evidence>
<organism evidence="10 11">
    <name type="scientific">Triparma laevis f. longispina</name>
    <dbReference type="NCBI Taxonomy" id="1714387"/>
    <lineage>
        <taxon>Eukaryota</taxon>
        <taxon>Sar</taxon>
        <taxon>Stramenopiles</taxon>
        <taxon>Ochrophyta</taxon>
        <taxon>Bolidophyceae</taxon>
        <taxon>Parmales</taxon>
        <taxon>Triparmaceae</taxon>
        <taxon>Triparma</taxon>
    </lineage>
</organism>
<evidence type="ECO:0000313" key="10">
    <source>
        <dbReference type="EMBL" id="GMI02866.1"/>
    </source>
</evidence>
<keyword evidence="4" id="KW-0808">Transferase</keyword>
<dbReference type="InterPro" id="IPR015424">
    <property type="entry name" value="PyrdxlP-dep_Trfase"/>
</dbReference>
<evidence type="ECO:0000256" key="5">
    <source>
        <dbReference type="ARBA" id="ARBA00022898"/>
    </source>
</evidence>
<evidence type="ECO:0000256" key="1">
    <source>
        <dbReference type="ARBA" id="ARBA00001933"/>
    </source>
</evidence>
<dbReference type="GO" id="GO:0030170">
    <property type="term" value="F:pyridoxal phosphate binding"/>
    <property type="evidence" value="ECO:0007669"/>
    <property type="project" value="InterPro"/>
</dbReference>
<feature type="chain" id="PRO_5040843789" description="cysteine desulfurase" evidence="8">
    <location>
        <begin position="21"/>
        <end position="459"/>
    </location>
</feature>
<dbReference type="CDD" id="cd06453">
    <property type="entry name" value="SufS_like"/>
    <property type="match status" value="1"/>
</dbReference>
<dbReference type="Pfam" id="PF00266">
    <property type="entry name" value="Aminotran_5"/>
    <property type="match status" value="1"/>
</dbReference>
<evidence type="ECO:0000256" key="7">
    <source>
        <dbReference type="RuleBase" id="RU004504"/>
    </source>
</evidence>
<dbReference type="AlphaFoldDB" id="A0A9W7CDX7"/>
<feature type="domain" description="Aminotransferase class V" evidence="9">
    <location>
        <begin position="52"/>
        <end position="430"/>
    </location>
</feature>
<sequence length="459" mass="50648">MKPPHSSLILLLTLILLTTNSPTILVGSLAFTPSPLTQKVRVDFPAINTDVVYLDSAASSQKPNFVIDAQSEFDRTTHSNVHRGAHKMSREATRRYEAARDSLVKFVNADSRKEVIFTSGATNSLNLIAHSWGIHNLEPDSEIILSIMEHHSSIVPWQLVQQNFTPSVKIKFCPLNADNSDLDYDELEKMMNENTKVVSIVHTSNTLGITTDTKRIAEIKAKKAAEDSIYIVDGCQSLPHKKVDVQQLSCDFFVASAHKMVGPTGVGLLWGKESLLNKMPPFMGGGEMIDVVTTSGSTFADLPGKFEAGTPMIGQAIGWGVALEYIERIGGMEEIEKCESNIGKYLYTKLQEIPDVTLYGPTDPTKRAALAAFSVKGIHVSDIATFLDLEKIAIRAGHHCTQPLHDMLGISHTARASCYFYTTQQDVDVFIEKLKETIDFFKSQQSGSSDTSNEIDYFE</sequence>
<dbReference type="SUPFAM" id="SSF53383">
    <property type="entry name" value="PLP-dependent transferases"/>
    <property type="match status" value="1"/>
</dbReference>
<dbReference type="Gene3D" id="3.40.640.10">
    <property type="entry name" value="Type I PLP-dependent aspartate aminotransferase-like (Major domain)"/>
    <property type="match status" value="1"/>
</dbReference>
<feature type="signal peptide" evidence="8">
    <location>
        <begin position="1"/>
        <end position="20"/>
    </location>
</feature>
<accession>A0A9W7CDX7</accession>
<comment type="similarity">
    <text evidence="2">Belongs to the class-V pyridoxal-phosphate-dependent aminotransferase family. Csd subfamily.</text>
</comment>
<comment type="caution">
    <text evidence="10">The sequence shown here is derived from an EMBL/GenBank/DDBJ whole genome shotgun (WGS) entry which is preliminary data.</text>
</comment>
<dbReference type="NCBIfam" id="TIGR01979">
    <property type="entry name" value="sufS"/>
    <property type="match status" value="1"/>
</dbReference>
<protein>
    <recommendedName>
        <fullName evidence="3">cysteine desulfurase</fullName>
        <ecNumber evidence="3">2.8.1.7</ecNumber>
    </recommendedName>
</protein>
<reference evidence="11" key="1">
    <citation type="journal article" date="2023" name="Commun. Biol.">
        <title>Genome analysis of Parmales, the sister group of diatoms, reveals the evolutionary specialization of diatoms from phago-mixotrophs to photoautotrophs.</title>
        <authorList>
            <person name="Ban H."/>
            <person name="Sato S."/>
            <person name="Yoshikawa S."/>
            <person name="Yamada K."/>
            <person name="Nakamura Y."/>
            <person name="Ichinomiya M."/>
            <person name="Sato N."/>
            <person name="Blanc-Mathieu R."/>
            <person name="Endo H."/>
            <person name="Kuwata A."/>
            <person name="Ogata H."/>
        </authorList>
    </citation>
    <scope>NUCLEOTIDE SEQUENCE [LARGE SCALE GENOMIC DNA]</scope>
    <source>
        <strain evidence="11">NIES 3700</strain>
    </source>
</reference>
<evidence type="ECO:0000256" key="8">
    <source>
        <dbReference type="SAM" id="SignalP"/>
    </source>
</evidence>
<dbReference type="InterPro" id="IPR015422">
    <property type="entry name" value="PyrdxlP-dep_Trfase_small"/>
</dbReference>
<evidence type="ECO:0000256" key="4">
    <source>
        <dbReference type="ARBA" id="ARBA00022679"/>
    </source>
</evidence>
<evidence type="ECO:0000256" key="6">
    <source>
        <dbReference type="ARBA" id="ARBA00050776"/>
    </source>
</evidence>
<proteinExistence type="inferred from homology"/>
<keyword evidence="11" id="KW-1185">Reference proteome</keyword>
<dbReference type="EMBL" id="BRXW01000050">
    <property type="protein sequence ID" value="GMI02866.1"/>
    <property type="molecule type" value="Genomic_DNA"/>
</dbReference>
<evidence type="ECO:0000256" key="2">
    <source>
        <dbReference type="ARBA" id="ARBA00010447"/>
    </source>
</evidence>
<dbReference type="Proteomes" id="UP001165122">
    <property type="component" value="Unassembled WGS sequence"/>
</dbReference>
<keyword evidence="5" id="KW-0663">Pyridoxal phosphate</keyword>
<comment type="catalytic activity">
    <reaction evidence="6">
        <text>(sulfur carrier)-H + L-cysteine = (sulfur carrier)-SH + L-alanine</text>
        <dbReference type="Rhea" id="RHEA:43892"/>
        <dbReference type="Rhea" id="RHEA-COMP:14737"/>
        <dbReference type="Rhea" id="RHEA-COMP:14739"/>
        <dbReference type="ChEBI" id="CHEBI:29917"/>
        <dbReference type="ChEBI" id="CHEBI:35235"/>
        <dbReference type="ChEBI" id="CHEBI:57972"/>
        <dbReference type="ChEBI" id="CHEBI:64428"/>
        <dbReference type="EC" id="2.8.1.7"/>
    </reaction>
</comment>
<dbReference type="InterPro" id="IPR020578">
    <property type="entry name" value="Aminotrans_V_PyrdxlP_BS"/>
</dbReference>
<dbReference type="InterPro" id="IPR000192">
    <property type="entry name" value="Aminotrans_V_dom"/>
</dbReference>
<dbReference type="PANTHER" id="PTHR43586:SF8">
    <property type="entry name" value="CYSTEINE DESULFURASE 1, CHLOROPLASTIC"/>
    <property type="match status" value="1"/>
</dbReference>
<dbReference type="EC" id="2.8.1.7" evidence="3"/>
<dbReference type="InterPro" id="IPR010970">
    <property type="entry name" value="Cys_dSase_SufS"/>
</dbReference>
<keyword evidence="8" id="KW-0732">Signal</keyword>
<evidence type="ECO:0000256" key="3">
    <source>
        <dbReference type="ARBA" id="ARBA00012239"/>
    </source>
</evidence>
<dbReference type="GO" id="GO:0031071">
    <property type="term" value="F:cysteine desulfurase activity"/>
    <property type="evidence" value="ECO:0007669"/>
    <property type="project" value="UniProtKB-EC"/>
</dbReference>
<dbReference type="GO" id="GO:0006534">
    <property type="term" value="P:cysteine metabolic process"/>
    <property type="evidence" value="ECO:0007669"/>
    <property type="project" value="InterPro"/>
</dbReference>
<dbReference type="InterPro" id="IPR015421">
    <property type="entry name" value="PyrdxlP-dep_Trfase_major"/>
</dbReference>
<gene>
    <name evidence="10" type="ORF">TrLO_g14076</name>
</gene>
<evidence type="ECO:0000313" key="11">
    <source>
        <dbReference type="Proteomes" id="UP001165122"/>
    </source>
</evidence>
<dbReference type="PANTHER" id="PTHR43586">
    <property type="entry name" value="CYSTEINE DESULFURASE"/>
    <property type="match status" value="1"/>
</dbReference>